<proteinExistence type="predicted"/>
<evidence type="ECO:0000313" key="4">
    <source>
        <dbReference type="Proteomes" id="UP001642484"/>
    </source>
</evidence>
<name>A0ABP0JUS2_9DINO</name>
<dbReference type="Pfam" id="PF00226">
    <property type="entry name" value="DnaJ"/>
    <property type="match status" value="1"/>
</dbReference>
<gene>
    <name evidence="3" type="ORF">CCMP2556_LOCUS13151</name>
</gene>
<feature type="region of interest" description="Disordered" evidence="1">
    <location>
        <begin position="473"/>
        <end position="500"/>
    </location>
</feature>
<dbReference type="SUPFAM" id="SSF46565">
    <property type="entry name" value="Chaperone J-domain"/>
    <property type="match status" value="1"/>
</dbReference>
<dbReference type="Gene3D" id="1.10.287.110">
    <property type="entry name" value="DnaJ domain"/>
    <property type="match status" value="1"/>
</dbReference>
<protein>
    <recommendedName>
        <fullName evidence="2">J domain-containing protein</fullName>
    </recommendedName>
</protein>
<dbReference type="InterPro" id="IPR036869">
    <property type="entry name" value="J_dom_sf"/>
</dbReference>
<organism evidence="3 4">
    <name type="scientific">Durusdinium trenchii</name>
    <dbReference type="NCBI Taxonomy" id="1381693"/>
    <lineage>
        <taxon>Eukaryota</taxon>
        <taxon>Sar</taxon>
        <taxon>Alveolata</taxon>
        <taxon>Dinophyceae</taxon>
        <taxon>Suessiales</taxon>
        <taxon>Symbiodiniaceae</taxon>
        <taxon>Durusdinium</taxon>
    </lineage>
</organism>
<feature type="domain" description="J" evidence="2">
    <location>
        <begin position="104"/>
        <end position="172"/>
    </location>
</feature>
<feature type="region of interest" description="Disordered" evidence="1">
    <location>
        <begin position="653"/>
        <end position="691"/>
    </location>
</feature>
<reference evidence="3 4" key="1">
    <citation type="submission" date="2024-02" db="EMBL/GenBank/DDBJ databases">
        <authorList>
            <person name="Chen Y."/>
            <person name="Shah S."/>
            <person name="Dougan E. K."/>
            <person name="Thang M."/>
            <person name="Chan C."/>
        </authorList>
    </citation>
    <scope>NUCLEOTIDE SEQUENCE [LARGE SCALE GENOMIC DNA]</scope>
</reference>
<feature type="compositionally biased region" description="Low complexity" evidence="1">
    <location>
        <begin position="16"/>
        <end position="45"/>
    </location>
</feature>
<dbReference type="PANTHER" id="PTHR44144:SF1">
    <property type="entry name" value="DNAJ HOMOLOG SUBFAMILY C MEMBER 9"/>
    <property type="match status" value="1"/>
</dbReference>
<dbReference type="InterPro" id="IPR001623">
    <property type="entry name" value="DnaJ_domain"/>
</dbReference>
<dbReference type="EMBL" id="CAXAMN010006558">
    <property type="protein sequence ID" value="CAK9018137.1"/>
    <property type="molecule type" value="Genomic_DNA"/>
</dbReference>
<comment type="caution">
    <text evidence="3">The sequence shown here is derived from an EMBL/GenBank/DDBJ whole genome shotgun (WGS) entry which is preliminary data.</text>
</comment>
<evidence type="ECO:0000259" key="2">
    <source>
        <dbReference type="PROSITE" id="PS50076"/>
    </source>
</evidence>
<dbReference type="PANTHER" id="PTHR44144">
    <property type="entry name" value="DNAJ HOMOLOG SUBFAMILY C MEMBER 9"/>
    <property type="match status" value="1"/>
</dbReference>
<dbReference type="SMART" id="SM00271">
    <property type="entry name" value="DnaJ"/>
    <property type="match status" value="1"/>
</dbReference>
<feature type="region of interest" description="Disordered" evidence="1">
    <location>
        <begin position="1"/>
        <end position="93"/>
    </location>
</feature>
<evidence type="ECO:0000256" key="1">
    <source>
        <dbReference type="SAM" id="MobiDB-lite"/>
    </source>
</evidence>
<feature type="compositionally biased region" description="Basic residues" evidence="1">
    <location>
        <begin position="663"/>
        <end position="678"/>
    </location>
</feature>
<keyword evidence="4" id="KW-1185">Reference proteome</keyword>
<dbReference type="PROSITE" id="PS50076">
    <property type="entry name" value="DNAJ_2"/>
    <property type="match status" value="1"/>
</dbReference>
<dbReference type="InterPro" id="IPR052594">
    <property type="entry name" value="J_domain-containing_protein"/>
</dbReference>
<evidence type="ECO:0000313" key="3">
    <source>
        <dbReference type="EMBL" id="CAK9018137.1"/>
    </source>
</evidence>
<dbReference type="CDD" id="cd06257">
    <property type="entry name" value="DnaJ"/>
    <property type="match status" value="1"/>
</dbReference>
<feature type="region of interest" description="Disordered" evidence="1">
    <location>
        <begin position="616"/>
        <end position="639"/>
    </location>
</feature>
<sequence length="691" mass="75670">MIPLSALGGSRPPGPDASGDSAGGAASAGAPGSAPAAPAASEAAPQAEKGPTPEQPPETSADDAVAEVGKKEGLDPLMPIVIPNQGEDSRPVPKQVQCLENGTDLFKMFEVDMNKFDASQTRKAYHKMATFVHPDKLGREPTDADRARFTKLKQAYTVLMDEQLRAVYRQHCFGIAGTGGCPPQGHEAALSKALEMARELRKMGEERALVLYKAAEVGWSEVQKDQDGRATRGDGRKLAHKFNIFQDISSEEDDGELDKERRGLSVEQILERSPKYADKFLDKVKPLLVEPKVSKSAAGGAFTMLEEPKLMDLLNESSKTVQRHVRRCRTSLKQMNWAMTSLLAHKDSPWRGLEVKGSLAEHGCVKLLELMKSGMAVGKFSEVHEEEFAKLVDNLHRLYMDIFERRGQELLKAAIQAELNVIYLLPESGGRLPDGSRVLLQDLVARADLNGKAGKIASWDFALQRYTVEIEKEEKKKETEAPANPDMFGLGDVEEDEEDDTEKNQIELAVPKKLMVLPKNVLVDLNTPKKSLDSLVKDWNVWRKRPRSVSATQDAEAVAAALGPPLESMANFLQDAAQAVATGSATGRDGAELIADDTWQALSNARNLAAKLLGEEPQEPPKAPPLNEPAPALVPFESETVSQALKEAAEVAQASIELNKDKKEKKRSRSRKRRRKRSSSSSSSGKKKRKK</sequence>
<dbReference type="Proteomes" id="UP001642484">
    <property type="component" value="Unassembled WGS sequence"/>
</dbReference>
<accession>A0ABP0JUS2</accession>